<feature type="compositionally biased region" description="Basic and acidic residues" evidence="1">
    <location>
        <begin position="17"/>
        <end position="33"/>
    </location>
</feature>
<feature type="compositionally biased region" description="Polar residues" evidence="1">
    <location>
        <begin position="1"/>
        <end position="16"/>
    </location>
</feature>
<feature type="compositionally biased region" description="Basic residues" evidence="1">
    <location>
        <begin position="191"/>
        <end position="206"/>
    </location>
</feature>
<reference evidence="2 3" key="1">
    <citation type="submission" date="2015-01" db="EMBL/GenBank/DDBJ databases">
        <title>Evolution of Trichinella species and genotypes.</title>
        <authorList>
            <person name="Korhonen P.K."/>
            <person name="Edoardo P."/>
            <person name="Giuseppe L.R."/>
            <person name="Gasser R.B."/>
        </authorList>
    </citation>
    <scope>NUCLEOTIDE SEQUENCE [LARGE SCALE GENOMIC DNA]</scope>
    <source>
        <strain evidence="2">ISS588</strain>
    </source>
</reference>
<feature type="compositionally biased region" description="Polar residues" evidence="1">
    <location>
        <begin position="1146"/>
        <end position="1169"/>
    </location>
</feature>
<dbReference type="EMBL" id="JYDS01000139">
    <property type="protein sequence ID" value="KRZ23657.1"/>
    <property type="molecule type" value="Genomic_DNA"/>
</dbReference>
<feature type="compositionally biased region" description="Low complexity" evidence="1">
    <location>
        <begin position="1175"/>
        <end position="1187"/>
    </location>
</feature>
<dbReference type="Proteomes" id="UP000054805">
    <property type="component" value="Unassembled WGS sequence"/>
</dbReference>
<protein>
    <submittedName>
        <fullName evidence="2">Uncharacterized protein</fullName>
    </submittedName>
</protein>
<feature type="compositionally biased region" description="Polar residues" evidence="1">
    <location>
        <begin position="49"/>
        <end position="64"/>
    </location>
</feature>
<feature type="compositionally biased region" description="Polar residues" evidence="1">
    <location>
        <begin position="170"/>
        <end position="188"/>
    </location>
</feature>
<accession>A0A0V1ILS2</accession>
<feature type="compositionally biased region" description="Polar residues" evidence="1">
    <location>
        <begin position="1112"/>
        <end position="1124"/>
    </location>
</feature>
<evidence type="ECO:0000313" key="2">
    <source>
        <dbReference type="EMBL" id="KRZ23657.1"/>
    </source>
</evidence>
<feature type="region of interest" description="Disordered" evidence="1">
    <location>
        <begin position="162"/>
        <end position="230"/>
    </location>
</feature>
<keyword evidence="3" id="KW-1185">Reference proteome</keyword>
<feature type="region of interest" description="Disordered" evidence="1">
    <location>
        <begin position="1146"/>
        <end position="1187"/>
    </location>
</feature>
<feature type="region of interest" description="Disordered" evidence="1">
    <location>
        <begin position="928"/>
        <end position="949"/>
    </location>
</feature>
<proteinExistence type="predicted"/>
<feature type="region of interest" description="Disordered" evidence="1">
    <location>
        <begin position="493"/>
        <end position="522"/>
    </location>
</feature>
<sequence length="1336" mass="149906">MKEVVTTCNYNNNLTETQKEPESSDSELNEKKQAFAHKLRITERNLFPNLSSASAPNLSPTSLPENKPLFSSPRRASNPTRPGIFSERTSKMNAQLATPSACNSDPPHRRQMTKVDSWNAHYWALTSMWANQTGSVTVRRPSATQIEPKTLANGFVEMKEQRANARLKSSPDSDGYNSSTCSSESAETVRQKKTAQRVGKRHRRRKSLDLLSSSFTRSMEDGNSSSSDELDSAQLLQLLQQPLLMAPPPSAHSSDRMLRNQMSVAAFQSKQFQLLYYYPQLPEKLSNKATLPRQRTRHKRMHKEKYHVAAYERCLVNAVVSKNIQPLREKHFQEVCAPSVQEFVKVEEKQHAYVYGNTEYAEIYLKEPQNCSEQLTEEEDGRYATYEECLQEFKKSEDDKYHQQALSTVEPQEDRATVLDQYVEIMETLADDHLSDEEIVWNDAGTLQEEQTEIQQSIQNMTNIGKDIEKTCKEIMQSVSGIFQIAEQIKNTSPRSASNAPSSTLDHLSSASDETSKRMESISSVDTEMLRLLKLGEELQSSGCQSRSRVSGERSPTAHSLLSSESLGIQNASLSCNSDCGQVFEKCFSLERPRWKWISPLGQKCRHRPESGASDQFLEEKLAVLAAQRPCLKGLSLLKPVWCQPERPRRTSLEEATKKVDEMLRQAKLRQKTTTFLNSNFHVKESEERKQFDLSSAANCSLVGQANAIINAFKKNSTIDTETSVVSSLSKDKMDYTRRWLEGDLKSFSSVKSNLPPLDAKYSNDADLQSVGSASAEVAAITDWKSSCKEAQLQNELVVWHRRKDSKENSTVDVFDNTITANPSYSCGKGGKAEFQFSPVKPISSSSSSESSFSNNDYHSTKSPKEYCFKTKNAADDFSAQSLPLGFCTPSCLPKRKGSAITTTPASTTPTVDVVIVAPWAKQLYIASESSSSRDSKPNKKQFKPAEQSKQKMNAIYDLVDELELNTEPSDPIRLHFPVNTSSEKLGNCSMANGEIALQSRRREKRTFKPFRRTSQGNFFHTHRDRLEISGQVNSANNLVHSVNGEPTLLNRMRVHDGKLPLSSFLRPWKAAAACSSTNQQASTAEIKDYDNLQVKRKESDKKLCPTRSEGHLTNSKLTNNLGSTTVRGAEGELWVKLLPKRSHLSSVTSNESRSIQSSVSLNSASSRHTPVAELLPSPKSQPLSSRSYRYLGSSASEAGGMVKLYDSSRFSKPVANAANSMPRHLIRTLLSKLKNSGNSSGRDLRTSNDSFRDVVSHSLVNVTNEAENHWYGMQEQHLSNTEFVEKKMIKIQLDNLLPWQQYSYSYPSSRATKSLSKTNQFKAAFSQFWKKRQLN</sequence>
<gene>
    <name evidence="2" type="ORF">T4B_4526</name>
</gene>
<feature type="region of interest" description="Disordered" evidence="1">
    <location>
        <begin position="1"/>
        <end position="33"/>
    </location>
</feature>
<organism evidence="2 3">
    <name type="scientific">Trichinella pseudospiralis</name>
    <name type="common">Parasitic roundworm</name>
    <dbReference type="NCBI Taxonomy" id="6337"/>
    <lineage>
        <taxon>Eukaryota</taxon>
        <taxon>Metazoa</taxon>
        <taxon>Ecdysozoa</taxon>
        <taxon>Nematoda</taxon>
        <taxon>Enoplea</taxon>
        <taxon>Dorylaimia</taxon>
        <taxon>Trichinellida</taxon>
        <taxon>Trichinellidae</taxon>
        <taxon>Trichinella</taxon>
    </lineage>
</organism>
<evidence type="ECO:0000256" key="1">
    <source>
        <dbReference type="SAM" id="MobiDB-lite"/>
    </source>
</evidence>
<feature type="compositionally biased region" description="Polar residues" evidence="1">
    <location>
        <begin position="493"/>
        <end position="513"/>
    </location>
</feature>
<feature type="region of interest" description="Disordered" evidence="1">
    <location>
        <begin position="1103"/>
        <end position="1124"/>
    </location>
</feature>
<name>A0A0V1ILS2_TRIPS</name>
<comment type="caution">
    <text evidence="2">The sequence shown here is derived from an EMBL/GenBank/DDBJ whole genome shotgun (WGS) entry which is preliminary data.</text>
</comment>
<evidence type="ECO:0000313" key="3">
    <source>
        <dbReference type="Proteomes" id="UP000054805"/>
    </source>
</evidence>
<feature type="region of interest" description="Disordered" evidence="1">
    <location>
        <begin position="49"/>
        <end position="86"/>
    </location>
</feature>